<accession>A0AAN6YRR5</accession>
<sequence length="775" mass="87265">MKSLRGTAWKPPKTIVQQVARRWLSNAKPNLSNSSDSSNAPASYPSAVARAKLQQGLQKDAPKSHRQRGPSAEAQRNYAMFRNFVEARFDRVLAAMGAWAEQKEEYRSFGVTSQAQLDREAALFKAVLDRAFNMATKKGTTGRKENPLFWNLRNAFIASDSGGLSRELKYAFQTFLMRTRFPKTVNELHMALADLRFPYEWYPATRMMQRTIHLHVGPTNSGKTYNALKALENAQTGIYAGPLRLLAHEIWSRFNAKGKPCALITGEEQRIPEGINTWFHSCTVEMTPLNAKVDVAVIDEIQMINNDDRGWAWTQAFLGVQAKEVHLCGEERVVDLIQALCARLGEKCVVHRYQRLNPLIVADKSLKGDFKNLQKGDAVVSFSRVALHSLKRGIEEKTGRRCAIVYGSLPPETRASQAALFNDPNNDYDYLVASDAIGMGLNLEIKRVVFEASSKFDGVGHRKLNIPEIRQIGGRAGRYRTATQEIAGVQSEPAPGVVTALDDEDLSTVKKAFETEALPIETAGILPPAAVLERFHSYFPARTPTSFVLARLRELARLSDWFHLCDFKSAFEIAEIIQPYNLSVADKCIFLNIPVNVRDEREIKVLQAFAQCVAELGSGHLLDFPDVDLEVLQAARPSNMKEQIDHLHRLESLHRTITMYLWLSYRYQGVFQSQRLAFKVKEMTEQKINEHLENLRYSPDMEANRRRRMRRLANQQEQKAKQFLESDEAGPVPVHDEEGHPEPLFDETGEAAEVQWPAGQTGPEGSTQSVSVGTQ</sequence>
<dbReference type="GO" id="GO:0016787">
    <property type="term" value="F:hydrolase activity"/>
    <property type="evidence" value="ECO:0007669"/>
    <property type="project" value="UniProtKB-KW"/>
</dbReference>
<dbReference type="InterPro" id="IPR027417">
    <property type="entry name" value="P-loop_NTPase"/>
</dbReference>
<dbReference type="Proteomes" id="UP001302812">
    <property type="component" value="Unassembled WGS sequence"/>
</dbReference>
<feature type="region of interest" description="Disordered" evidence="12">
    <location>
        <begin position="26"/>
        <end position="45"/>
    </location>
</feature>
<evidence type="ECO:0000256" key="3">
    <source>
        <dbReference type="ARBA" id="ARBA00004173"/>
    </source>
</evidence>
<keyword evidence="10" id="KW-0496">Mitochondrion</keyword>
<evidence type="ECO:0000256" key="9">
    <source>
        <dbReference type="ARBA" id="ARBA00022946"/>
    </source>
</evidence>
<dbReference type="InterPro" id="IPR001650">
    <property type="entry name" value="Helicase_C-like"/>
</dbReference>
<reference evidence="14" key="1">
    <citation type="journal article" date="2023" name="Mol. Phylogenet. Evol.">
        <title>Genome-scale phylogeny and comparative genomics of the fungal order Sordariales.</title>
        <authorList>
            <person name="Hensen N."/>
            <person name="Bonometti L."/>
            <person name="Westerberg I."/>
            <person name="Brannstrom I.O."/>
            <person name="Guillou S."/>
            <person name="Cros-Aarteil S."/>
            <person name="Calhoun S."/>
            <person name="Haridas S."/>
            <person name="Kuo A."/>
            <person name="Mondo S."/>
            <person name="Pangilinan J."/>
            <person name="Riley R."/>
            <person name="LaButti K."/>
            <person name="Andreopoulos B."/>
            <person name="Lipzen A."/>
            <person name="Chen C."/>
            <person name="Yan M."/>
            <person name="Daum C."/>
            <person name="Ng V."/>
            <person name="Clum A."/>
            <person name="Steindorff A."/>
            <person name="Ohm R.A."/>
            <person name="Martin F."/>
            <person name="Silar P."/>
            <person name="Natvig D.O."/>
            <person name="Lalanne C."/>
            <person name="Gautier V."/>
            <person name="Ament-Velasquez S.L."/>
            <person name="Kruys A."/>
            <person name="Hutchinson M.I."/>
            <person name="Powell A.J."/>
            <person name="Barry K."/>
            <person name="Miller A.N."/>
            <person name="Grigoriev I.V."/>
            <person name="Debuchy R."/>
            <person name="Gladieux P."/>
            <person name="Hiltunen Thoren M."/>
            <person name="Johannesson H."/>
        </authorList>
    </citation>
    <scope>NUCLEOTIDE SEQUENCE</scope>
    <source>
        <strain evidence="14">CBS 508.74</strain>
    </source>
</reference>
<dbReference type="FunFam" id="3.40.50.300:FF:000269">
    <property type="entry name" value="ATP-dependent RNA helicase SUPV3L1, mitochondrial"/>
    <property type="match status" value="1"/>
</dbReference>
<keyword evidence="5" id="KW-0547">Nucleotide-binding</keyword>
<dbReference type="CDD" id="cd17913">
    <property type="entry name" value="DEXQc_Suv3"/>
    <property type="match status" value="1"/>
</dbReference>
<dbReference type="GO" id="GO:0045025">
    <property type="term" value="C:mitochondrial degradosome"/>
    <property type="evidence" value="ECO:0007669"/>
    <property type="project" value="TreeGrafter"/>
</dbReference>
<dbReference type="GO" id="GO:0005524">
    <property type="term" value="F:ATP binding"/>
    <property type="evidence" value="ECO:0007669"/>
    <property type="project" value="UniProtKB-KW"/>
</dbReference>
<dbReference type="Gene3D" id="1.20.58.1080">
    <property type="match status" value="1"/>
</dbReference>
<dbReference type="GO" id="GO:0003724">
    <property type="term" value="F:RNA helicase activity"/>
    <property type="evidence" value="ECO:0007669"/>
    <property type="project" value="UniProtKB-EC"/>
</dbReference>
<keyword evidence="6" id="KW-0378">Hydrolase</keyword>
<evidence type="ECO:0000256" key="5">
    <source>
        <dbReference type="ARBA" id="ARBA00022741"/>
    </source>
</evidence>
<comment type="cofactor">
    <cofactor evidence="1">
        <name>Mn(2+)</name>
        <dbReference type="ChEBI" id="CHEBI:29035"/>
    </cofactor>
</comment>
<organism evidence="14 15">
    <name type="scientific">Canariomyces notabilis</name>
    <dbReference type="NCBI Taxonomy" id="2074819"/>
    <lineage>
        <taxon>Eukaryota</taxon>
        <taxon>Fungi</taxon>
        <taxon>Dikarya</taxon>
        <taxon>Ascomycota</taxon>
        <taxon>Pezizomycotina</taxon>
        <taxon>Sordariomycetes</taxon>
        <taxon>Sordariomycetidae</taxon>
        <taxon>Sordariales</taxon>
        <taxon>Chaetomiaceae</taxon>
        <taxon>Canariomyces</taxon>
    </lineage>
</organism>
<dbReference type="InterPro" id="IPR055206">
    <property type="entry name" value="DEXQc_SUV3"/>
</dbReference>
<feature type="domain" description="Helicase C-terminal" evidence="13">
    <location>
        <begin position="365"/>
        <end position="533"/>
    </location>
</feature>
<dbReference type="Pfam" id="PF22527">
    <property type="entry name" value="DEXQc_Suv3"/>
    <property type="match status" value="1"/>
</dbReference>
<evidence type="ECO:0000256" key="1">
    <source>
        <dbReference type="ARBA" id="ARBA00001936"/>
    </source>
</evidence>
<evidence type="ECO:0000256" key="11">
    <source>
        <dbReference type="ARBA" id="ARBA00047984"/>
    </source>
</evidence>
<evidence type="ECO:0000259" key="13">
    <source>
        <dbReference type="PROSITE" id="PS51194"/>
    </source>
</evidence>
<dbReference type="FunFam" id="3.40.50.300:FF:000957">
    <property type="entry name" value="ATP-dependent RNA helicase SUV3L, mitochondrial"/>
    <property type="match status" value="1"/>
</dbReference>
<keyword evidence="9" id="KW-0809">Transit peptide</keyword>
<evidence type="ECO:0000313" key="15">
    <source>
        <dbReference type="Proteomes" id="UP001302812"/>
    </source>
</evidence>
<dbReference type="Pfam" id="PF18147">
    <property type="entry name" value="Suv3_C_1"/>
    <property type="match status" value="1"/>
</dbReference>
<dbReference type="Gene3D" id="3.40.50.300">
    <property type="entry name" value="P-loop containing nucleotide triphosphate hydrolases"/>
    <property type="match status" value="2"/>
</dbReference>
<comment type="catalytic activity">
    <reaction evidence="11">
        <text>ATP + H2O = ADP + phosphate + H(+)</text>
        <dbReference type="Rhea" id="RHEA:13065"/>
        <dbReference type="ChEBI" id="CHEBI:15377"/>
        <dbReference type="ChEBI" id="CHEBI:15378"/>
        <dbReference type="ChEBI" id="CHEBI:30616"/>
        <dbReference type="ChEBI" id="CHEBI:43474"/>
        <dbReference type="ChEBI" id="CHEBI:456216"/>
        <dbReference type="EC" id="3.6.4.13"/>
    </reaction>
</comment>
<evidence type="ECO:0000256" key="8">
    <source>
        <dbReference type="ARBA" id="ARBA00022840"/>
    </source>
</evidence>
<feature type="region of interest" description="Disordered" evidence="12">
    <location>
        <begin position="712"/>
        <end position="775"/>
    </location>
</feature>
<keyword evidence="15" id="KW-1185">Reference proteome</keyword>
<dbReference type="AlphaFoldDB" id="A0AAN6YRR5"/>
<dbReference type="InterPro" id="IPR044774">
    <property type="entry name" value="Suv3_DEXQc"/>
</dbReference>
<dbReference type="GO" id="GO:0000965">
    <property type="term" value="P:mitochondrial RNA 3'-end processing"/>
    <property type="evidence" value="ECO:0007669"/>
    <property type="project" value="TreeGrafter"/>
</dbReference>
<evidence type="ECO:0000256" key="4">
    <source>
        <dbReference type="ARBA" id="ARBA00012552"/>
    </source>
</evidence>
<evidence type="ECO:0000313" key="14">
    <source>
        <dbReference type="EMBL" id="KAK4112311.1"/>
    </source>
</evidence>
<feature type="region of interest" description="Disordered" evidence="12">
    <location>
        <begin position="52"/>
        <end position="73"/>
    </location>
</feature>
<dbReference type="FunFam" id="1.20.272.40:FF:000002">
    <property type="entry name" value="ATP-dependent RNA helicase SUV3, mitochondrial"/>
    <property type="match status" value="1"/>
</dbReference>
<protein>
    <recommendedName>
        <fullName evidence="4">RNA helicase</fullName>
        <ecNumber evidence="4">3.6.4.13</ecNumber>
    </recommendedName>
</protein>
<dbReference type="InterPro" id="IPR050699">
    <property type="entry name" value="RNA-DNA_Helicase"/>
</dbReference>
<dbReference type="PROSITE" id="PS51194">
    <property type="entry name" value="HELICASE_CTER"/>
    <property type="match status" value="1"/>
</dbReference>
<reference evidence="14" key="2">
    <citation type="submission" date="2023-05" db="EMBL/GenBank/DDBJ databases">
        <authorList>
            <consortium name="Lawrence Berkeley National Laboratory"/>
            <person name="Steindorff A."/>
            <person name="Hensen N."/>
            <person name="Bonometti L."/>
            <person name="Westerberg I."/>
            <person name="Brannstrom I.O."/>
            <person name="Guillou S."/>
            <person name="Cros-Aarteil S."/>
            <person name="Calhoun S."/>
            <person name="Haridas S."/>
            <person name="Kuo A."/>
            <person name="Mondo S."/>
            <person name="Pangilinan J."/>
            <person name="Riley R."/>
            <person name="Labutti K."/>
            <person name="Andreopoulos B."/>
            <person name="Lipzen A."/>
            <person name="Chen C."/>
            <person name="Yanf M."/>
            <person name="Daum C."/>
            <person name="Ng V."/>
            <person name="Clum A."/>
            <person name="Ohm R."/>
            <person name="Martin F."/>
            <person name="Silar P."/>
            <person name="Natvig D."/>
            <person name="Lalanne C."/>
            <person name="Gautier V."/>
            <person name="Ament-Velasquez S.L."/>
            <person name="Kruys A."/>
            <person name="Hutchinson M.I."/>
            <person name="Powell A.J."/>
            <person name="Barry K."/>
            <person name="Miller A.N."/>
            <person name="Grigoriev I.V."/>
            <person name="Debuchy R."/>
            <person name="Gladieux P."/>
            <person name="Thoren M.H."/>
            <person name="Johannesson H."/>
        </authorList>
    </citation>
    <scope>NUCLEOTIDE SEQUENCE</scope>
    <source>
        <strain evidence="14">CBS 508.74</strain>
    </source>
</reference>
<dbReference type="InterPro" id="IPR041082">
    <property type="entry name" value="Suv3_C_1"/>
</dbReference>
<comment type="subcellular location">
    <subcellularLocation>
        <location evidence="3">Mitochondrion</location>
    </subcellularLocation>
</comment>
<gene>
    <name evidence="14" type="ORF">N656DRAFT_779846</name>
</gene>
<keyword evidence="8" id="KW-0067">ATP-binding</keyword>
<dbReference type="Gene3D" id="1.20.272.40">
    <property type="match status" value="1"/>
</dbReference>
<feature type="compositionally biased region" description="Basic and acidic residues" evidence="12">
    <location>
        <begin position="734"/>
        <end position="743"/>
    </location>
</feature>
<feature type="compositionally biased region" description="Polar residues" evidence="12">
    <location>
        <begin position="763"/>
        <end position="775"/>
    </location>
</feature>
<proteinExistence type="predicted"/>
<dbReference type="EMBL" id="MU853343">
    <property type="protein sequence ID" value="KAK4112311.1"/>
    <property type="molecule type" value="Genomic_DNA"/>
</dbReference>
<comment type="caution">
    <text evidence="14">The sequence shown here is derived from an EMBL/GenBank/DDBJ whole genome shotgun (WGS) entry which is preliminary data.</text>
</comment>
<feature type="compositionally biased region" description="Low complexity" evidence="12">
    <location>
        <begin position="29"/>
        <end position="45"/>
    </location>
</feature>
<evidence type="ECO:0000256" key="6">
    <source>
        <dbReference type="ARBA" id="ARBA00022801"/>
    </source>
</evidence>
<dbReference type="PANTHER" id="PTHR12131">
    <property type="entry name" value="ATP-DEPENDENT RNA AND DNA HELICASE"/>
    <property type="match status" value="1"/>
</dbReference>
<name>A0AAN6YRR5_9PEZI</name>
<dbReference type="EC" id="3.6.4.13" evidence="4"/>
<dbReference type="CDD" id="cd18805">
    <property type="entry name" value="SF2_C_suv3"/>
    <property type="match status" value="1"/>
</dbReference>
<evidence type="ECO:0000256" key="7">
    <source>
        <dbReference type="ARBA" id="ARBA00022806"/>
    </source>
</evidence>
<dbReference type="SMART" id="SM00490">
    <property type="entry name" value="HELICc"/>
    <property type="match status" value="1"/>
</dbReference>
<dbReference type="SUPFAM" id="SSF52540">
    <property type="entry name" value="P-loop containing nucleoside triphosphate hydrolases"/>
    <property type="match status" value="1"/>
</dbReference>
<dbReference type="GeneID" id="89939388"/>
<dbReference type="RefSeq" id="XP_064669881.1">
    <property type="nucleotide sequence ID" value="XM_064815263.1"/>
</dbReference>
<keyword evidence="7" id="KW-0347">Helicase</keyword>
<comment type="cofactor">
    <cofactor evidence="2">
        <name>Mg(2+)</name>
        <dbReference type="ChEBI" id="CHEBI:18420"/>
    </cofactor>
</comment>
<evidence type="ECO:0000256" key="2">
    <source>
        <dbReference type="ARBA" id="ARBA00001946"/>
    </source>
</evidence>
<evidence type="ECO:0000256" key="10">
    <source>
        <dbReference type="ARBA" id="ARBA00023128"/>
    </source>
</evidence>
<dbReference type="PANTHER" id="PTHR12131:SF1">
    <property type="entry name" value="ATP-DEPENDENT RNA HELICASE SUPV3L1, MITOCHONDRIAL-RELATED"/>
    <property type="match status" value="1"/>
</dbReference>
<dbReference type="Pfam" id="PF00271">
    <property type="entry name" value="Helicase_C"/>
    <property type="match status" value="1"/>
</dbReference>
<dbReference type="InterPro" id="IPR022192">
    <property type="entry name" value="SUV3_C"/>
</dbReference>
<evidence type="ECO:0000256" key="12">
    <source>
        <dbReference type="SAM" id="MobiDB-lite"/>
    </source>
</evidence>
<dbReference type="Pfam" id="PF12513">
    <property type="entry name" value="SUV3_C"/>
    <property type="match status" value="1"/>
</dbReference>